<dbReference type="PANTHER" id="PTHR33886:SF8">
    <property type="entry name" value="UNSATURATED RHAMNOGALACTURONAN HYDROLASE (EUROFUNG)"/>
    <property type="match status" value="1"/>
</dbReference>
<dbReference type="RefSeq" id="WP_142455941.1">
    <property type="nucleotide sequence ID" value="NZ_FXTP01000017.1"/>
</dbReference>
<dbReference type="InterPro" id="IPR052043">
    <property type="entry name" value="PolySaccharide_Degr_Enz"/>
</dbReference>
<protein>
    <submittedName>
        <fullName evidence="2">Unsaturated rhamnogalacturonyl hydrolase</fullName>
    </submittedName>
</protein>
<accession>A0A521FFB4</accession>
<evidence type="ECO:0000313" key="2">
    <source>
        <dbReference type="EMBL" id="SMO94240.1"/>
    </source>
</evidence>
<dbReference type="InterPro" id="IPR012341">
    <property type="entry name" value="6hp_glycosidase-like_sf"/>
</dbReference>
<dbReference type="Pfam" id="PF07470">
    <property type="entry name" value="Glyco_hydro_88"/>
    <property type="match status" value="1"/>
</dbReference>
<proteinExistence type="predicted"/>
<dbReference type="SUPFAM" id="SSF48208">
    <property type="entry name" value="Six-hairpin glycosidases"/>
    <property type="match status" value="1"/>
</dbReference>
<gene>
    <name evidence="2" type="ORF">SAMN06265219_11777</name>
</gene>
<dbReference type="PROSITE" id="PS51257">
    <property type="entry name" value="PROKAR_LIPOPROTEIN"/>
    <property type="match status" value="1"/>
</dbReference>
<evidence type="ECO:0000256" key="1">
    <source>
        <dbReference type="ARBA" id="ARBA00022801"/>
    </source>
</evidence>
<dbReference type="OrthoDB" id="6381507at2"/>
<dbReference type="EMBL" id="FXTP01000017">
    <property type="protein sequence ID" value="SMO94240.1"/>
    <property type="molecule type" value="Genomic_DNA"/>
</dbReference>
<dbReference type="Proteomes" id="UP000317557">
    <property type="component" value="Unassembled WGS sequence"/>
</dbReference>
<dbReference type="Gene3D" id="1.50.10.10">
    <property type="match status" value="1"/>
</dbReference>
<keyword evidence="3" id="KW-1185">Reference proteome</keyword>
<keyword evidence="1 2" id="KW-0378">Hydrolase</keyword>
<organism evidence="2 3">
    <name type="scientific">Gracilimonas mengyeensis</name>
    <dbReference type="NCBI Taxonomy" id="1302730"/>
    <lineage>
        <taxon>Bacteria</taxon>
        <taxon>Pseudomonadati</taxon>
        <taxon>Balneolota</taxon>
        <taxon>Balneolia</taxon>
        <taxon>Balneolales</taxon>
        <taxon>Balneolaceae</taxon>
        <taxon>Gracilimonas</taxon>
    </lineage>
</organism>
<dbReference type="GO" id="GO:0016787">
    <property type="term" value="F:hydrolase activity"/>
    <property type="evidence" value="ECO:0007669"/>
    <property type="project" value="UniProtKB-KW"/>
</dbReference>
<dbReference type="GO" id="GO:0005975">
    <property type="term" value="P:carbohydrate metabolic process"/>
    <property type="evidence" value="ECO:0007669"/>
    <property type="project" value="InterPro"/>
</dbReference>
<reference evidence="2 3" key="1">
    <citation type="submission" date="2017-05" db="EMBL/GenBank/DDBJ databases">
        <authorList>
            <person name="Varghese N."/>
            <person name="Submissions S."/>
        </authorList>
    </citation>
    <scope>NUCLEOTIDE SEQUENCE [LARGE SCALE GENOMIC DNA]</scope>
    <source>
        <strain evidence="2 3">DSM 21985</strain>
    </source>
</reference>
<dbReference type="AlphaFoldDB" id="A0A521FFB4"/>
<dbReference type="PANTHER" id="PTHR33886">
    <property type="entry name" value="UNSATURATED RHAMNOGALACTURONAN HYDROLASE (EUROFUNG)"/>
    <property type="match status" value="1"/>
</dbReference>
<dbReference type="InterPro" id="IPR010905">
    <property type="entry name" value="Glyco_hydro_88"/>
</dbReference>
<dbReference type="InterPro" id="IPR008928">
    <property type="entry name" value="6-hairpin_glycosidase_sf"/>
</dbReference>
<evidence type="ECO:0000313" key="3">
    <source>
        <dbReference type="Proteomes" id="UP000317557"/>
    </source>
</evidence>
<sequence>MKTLSLTFLLLFTACSPIISQSVSTDLKWSERMALSIIERNPDPVYMDFRDEPKWEYTFGLVLKSIERVHKATGDDKYLDYIDAYYDFMIEEDGTIKKYDVTRFNIDRVAPGRALFHLYDETGKEKYKDALEQLRYHLKYQPRNHLDGFWHKLRYPWQMWLDGLYMGSPFYAEWGQRYDEYENFDDVALQAKLMFEYMRDPETGLLYHGWDQSKTQKWADPETGLSPNFWGRAMGWYGMAIVDILDYFPEDHPQRDDLIIILEKFAEAVVDFQDEESGVWYQVIDQGDREGNYLEASASIMFTYAIKKGANKGYLDEKYHEVAEEAWQGILDEFIEVEDNGLVNIHHVCAVAGLGGDPYRDASYEYYVNERIQVNDTKATGPFIKLSLEMDR</sequence>
<name>A0A521FFB4_9BACT</name>